<name>A0A7D3XJG1_9SPHN</name>
<dbReference type="GO" id="GO:0004190">
    <property type="term" value="F:aspartic-type endopeptidase activity"/>
    <property type="evidence" value="ECO:0007669"/>
    <property type="project" value="InterPro"/>
</dbReference>
<dbReference type="EMBL" id="CP053921">
    <property type="protein sequence ID" value="QKG71979.1"/>
    <property type="molecule type" value="Genomic_DNA"/>
</dbReference>
<dbReference type="PROSITE" id="PS50175">
    <property type="entry name" value="ASP_PROT_RETROV"/>
    <property type="match status" value="1"/>
</dbReference>
<dbReference type="InterPro" id="IPR001995">
    <property type="entry name" value="Peptidase_A2_cat"/>
</dbReference>
<dbReference type="Gene3D" id="2.40.70.10">
    <property type="entry name" value="Acid Proteases"/>
    <property type="match status" value="2"/>
</dbReference>
<dbReference type="AlphaFoldDB" id="A0A7D3XJG1"/>
<organism evidence="4 5">
    <name type="scientific">Erythrobacter mangrovi</name>
    <dbReference type="NCBI Taxonomy" id="2739433"/>
    <lineage>
        <taxon>Bacteria</taxon>
        <taxon>Pseudomonadati</taxon>
        <taxon>Pseudomonadota</taxon>
        <taxon>Alphaproteobacteria</taxon>
        <taxon>Sphingomonadales</taxon>
        <taxon>Erythrobacteraceae</taxon>
        <taxon>Erythrobacter/Porphyrobacter group</taxon>
        <taxon>Erythrobacter</taxon>
    </lineage>
</organism>
<feature type="signal peptide" evidence="2">
    <location>
        <begin position="1"/>
        <end position="19"/>
    </location>
</feature>
<dbReference type="RefSeq" id="WP_173215040.1">
    <property type="nucleotide sequence ID" value="NZ_CP053921.1"/>
</dbReference>
<dbReference type="SUPFAM" id="SSF50630">
    <property type="entry name" value="Acid proteases"/>
    <property type="match status" value="1"/>
</dbReference>
<gene>
    <name evidence="4" type="ORF">HQR01_11725</name>
</gene>
<dbReference type="GO" id="GO:0006508">
    <property type="term" value="P:proteolysis"/>
    <property type="evidence" value="ECO:0007669"/>
    <property type="project" value="InterPro"/>
</dbReference>
<dbReference type="KEGG" id="emv:HQR01_11725"/>
<evidence type="ECO:0000256" key="1">
    <source>
        <dbReference type="ARBA" id="ARBA00022801"/>
    </source>
</evidence>
<dbReference type="InterPro" id="IPR021109">
    <property type="entry name" value="Peptidase_aspartic_dom_sf"/>
</dbReference>
<feature type="domain" description="Peptidase A2" evidence="3">
    <location>
        <begin position="40"/>
        <end position="55"/>
    </location>
</feature>
<feature type="chain" id="PRO_5029015442" evidence="2">
    <location>
        <begin position="20"/>
        <end position="274"/>
    </location>
</feature>
<keyword evidence="2" id="KW-0732">Signal</keyword>
<accession>A0A7D3XJG1</accession>
<evidence type="ECO:0000313" key="5">
    <source>
        <dbReference type="Proteomes" id="UP000504693"/>
    </source>
</evidence>
<dbReference type="Proteomes" id="UP000504693">
    <property type="component" value="Chromosome"/>
</dbReference>
<dbReference type="InterPro" id="IPR001969">
    <property type="entry name" value="Aspartic_peptidase_AS"/>
</dbReference>
<dbReference type="Pfam" id="PF13650">
    <property type="entry name" value="Asp_protease_2"/>
    <property type="match status" value="1"/>
</dbReference>
<evidence type="ECO:0000313" key="4">
    <source>
        <dbReference type="EMBL" id="QKG71979.1"/>
    </source>
</evidence>
<protein>
    <submittedName>
        <fullName evidence="4">Retropepsin-like domain-containing protein</fullName>
    </submittedName>
</protein>
<evidence type="ECO:0000256" key="2">
    <source>
        <dbReference type="SAM" id="SignalP"/>
    </source>
</evidence>
<evidence type="ECO:0000259" key="3">
    <source>
        <dbReference type="PROSITE" id="PS50175"/>
    </source>
</evidence>
<dbReference type="PROSITE" id="PS00141">
    <property type="entry name" value="ASP_PROTEASE"/>
    <property type="match status" value="1"/>
</dbReference>
<keyword evidence="1" id="KW-0378">Hydrolase</keyword>
<proteinExistence type="predicted"/>
<reference evidence="4 5" key="1">
    <citation type="submission" date="2020-05" db="EMBL/GenBank/DDBJ databases">
        <title>Erythrobacter mangrovi sp. nov., isolated from rhizosphere soil of mangrove plant (Kandelia candel).</title>
        <authorList>
            <person name="Ye Y.H."/>
        </authorList>
    </citation>
    <scope>NUCLEOTIDE SEQUENCE [LARGE SCALE GENOMIC DNA]</scope>
    <source>
        <strain evidence="4 5">EB310</strain>
    </source>
</reference>
<keyword evidence="5" id="KW-1185">Reference proteome</keyword>
<sequence length="274" mass="28353">MKALLPIAAFAALATPAHAEELHVRGDRLFVPVEIGGERVEALLDSGAEVTVLDRAFAARIDLGAGETVTARGTGAASVEATLIENLPVRALGRELVASIAAIVDLSDVGARLIGGPLPAVLGREVFDAGRLEIDIEGGTIDWLADEAMPDGTRLPLSAAHGIETIPVSFGTTEVQADFDLGNGTGLLVSQALVDRLGLTPVGVEPGGGLGGAKGRPVIIVPELTIAGQVFQDVRAHVDEVAQVDANVGVAQLRSFAIVTDFPGRAVWFARREN</sequence>